<dbReference type="AlphaFoldDB" id="A0A345HR65"/>
<keyword evidence="4" id="KW-1185">Reference proteome</keyword>
<keyword evidence="2" id="KW-0732">Signal</keyword>
<evidence type="ECO:0000313" key="4">
    <source>
        <dbReference type="Proteomes" id="UP000253868"/>
    </source>
</evidence>
<dbReference type="KEGG" id="spad:DVK44_17670"/>
<evidence type="ECO:0000313" key="3">
    <source>
        <dbReference type="EMBL" id="AXG79189.1"/>
    </source>
</evidence>
<proteinExistence type="predicted"/>
<organism evidence="3 4">
    <name type="scientific">Streptomyces paludis</name>
    <dbReference type="NCBI Taxonomy" id="2282738"/>
    <lineage>
        <taxon>Bacteria</taxon>
        <taxon>Bacillati</taxon>
        <taxon>Actinomycetota</taxon>
        <taxon>Actinomycetes</taxon>
        <taxon>Kitasatosporales</taxon>
        <taxon>Streptomycetaceae</taxon>
        <taxon>Streptomyces</taxon>
    </lineage>
</organism>
<dbReference type="OrthoDB" id="3403621at2"/>
<sequence>MSKKPSILLPTILAAVLLPLTACAGGEVSGDTSAGAKAGSGSGSGSGTDAGGGTADEKTQQRVKDNDAYEKLLAACMKKAGFEHTPNLGDIYAVSTAMAAISGADYELAKKYREKYGFGGSNATTVYPNDGELKSAGQKQTPNQAYHESLTESQQDAYMIARAGKDYATNNGRPKGCEGSARTEVYGSDADIDAKDKAGAEADKANALKLNGDAELVKLAQSYASCLTAAGLEPANTQPTEIGEEIRLTGGAAGAGASGGAAGAVVPVGEEKSVDEAKVLLTKEIEIALKDLECGKEFRAAYFPKFQQNPTYRGNGAG</sequence>
<protein>
    <recommendedName>
        <fullName evidence="5">Lipoprotein</fullName>
    </recommendedName>
</protein>
<feature type="chain" id="PRO_5016757046" description="Lipoprotein" evidence="2">
    <location>
        <begin position="25"/>
        <end position="318"/>
    </location>
</feature>
<reference evidence="4" key="1">
    <citation type="submission" date="2018-07" db="EMBL/GenBank/DDBJ databases">
        <authorList>
            <person name="Zhao J."/>
        </authorList>
    </citation>
    <scope>NUCLEOTIDE SEQUENCE [LARGE SCALE GENOMIC DNA]</scope>
    <source>
        <strain evidence="4">GSSD-12</strain>
    </source>
</reference>
<accession>A0A345HR65</accession>
<feature type="signal peptide" evidence="2">
    <location>
        <begin position="1"/>
        <end position="24"/>
    </location>
</feature>
<dbReference type="RefSeq" id="WP_114660522.1">
    <property type="nucleotide sequence ID" value="NZ_CP031194.1"/>
</dbReference>
<evidence type="ECO:0000256" key="1">
    <source>
        <dbReference type="SAM" id="MobiDB-lite"/>
    </source>
</evidence>
<dbReference type="EMBL" id="CP031194">
    <property type="protein sequence ID" value="AXG79189.1"/>
    <property type="molecule type" value="Genomic_DNA"/>
</dbReference>
<feature type="compositionally biased region" description="Gly residues" evidence="1">
    <location>
        <begin position="38"/>
        <end position="54"/>
    </location>
</feature>
<name>A0A345HR65_9ACTN</name>
<evidence type="ECO:0000256" key="2">
    <source>
        <dbReference type="SAM" id="SignalP"/>
    </source>
</evidence>
<gene>
    <name evidence="3" type="ORF">DVK44_17670</name>
</gene>
<feature type="region of interest" description="Disordered" evidence="1">
    <location>
        <begin position="30"/>
        <end position="63"/>
    </location>
</feature>
<evidence type="ECO:0008006" key="5">
    <source>
        <dbReference type="Google" id="ProtNLM"/>
    </source>
</evidence>
<dbReference type="Proteomes" id="UP000253868">
    <property type="component" value="Chromosome"/>
</dbReference>